<feature type="transmembrane region" description="Helical" evidence="1">
    <location>
        <begin position="72"/>
        <end position="93"/>
    </location>
</feature>
<gene>
    <name evidence="2" type="ORF">KK060_11850</name>
</gene>
<evidence type="ECO:0000256" key="1">
    <source>
        <dbReference type="SAM" id="Phobius"/>
    </source>
</evidence>
<keyword evidence="3" id="KW-1185">Reference proteome</keyword>
<sequence length="142" mass="15802">MNKHLLLSVCQSGLIWITTNALGSLSVYFINARGFSFSDIFLASLIFSSPVNLLLVPLLHIIPKIEVLKKRLFFTVLSVLILSMGIVVLFFGILQLSSEDVSEFLPSFIPFIIAAQLSLILFARTQVVTGEKITTLRDILNF</sequence>
<comment type="caution">
    <text evidence="2">The sequence shown here is derived from an EMBL/GenBank/DDBJ whole genome shotgun (WGS) entry which is preliminary data.</text>
</comment>
<reference evidence="2 3" key="1">
    <citation type="submission" date="2021-05" db="EMBL/GenBank/DDBJ databases">
        <title>A Polyphasic approach of four new species of the genus Ohtaekwangia: Ohtaekwangia histidinii sp. nov., Ohtaekwangia cretensis sp. nov., Ohtaekwangia indiensis sp. nov., Ohtaekwangia reichenbachii sp. nov. from diverse environment.</title>
        <authorList>
            <person name="Octaviana S."/>
        </authorList>
    </citation>
    <scope>NUCLEOTIDE SEQUENCE [LARGE SCALE GENOMIC DNA]</scope>
    <source>
        <strain evidence="2 3">PWU20</strain>
    </source>
</reference>
<dbReference type="EMBL" id="JAHESD010000023">
    <property type="protein sequence ID" value="MBT1703979.1"/>
    <property type="molecule type" value="Genomic_DNA"/>
</dbReference>
<dbReference type="Proteomes" id="UP000772618">
    <property type="component" value="Unassembled WGS sequence"/>
</dbReference>
<keyword evidence="1" id="KW-0812">Transmembrane</keyword>
<evidence type="ECO:0000313" key="2">
    <source>
        <dbReference type="EMBL" id="MBT1703979.1"/>
    </source>
</evidence>
<name>A0ABS5VSX9_9BACT</name>
<dbReference type="RefSeq" id="WP_254153940.1">
    <property type="nucleotide sequence ID" value="NZ_JAHESD010000023.1"/>
</dbReference>
<feature type="transmembrane region" description="Helical" evidence="1">
    <location>
        <begin position="40"/>
        <end position="60"/>
    </location>
</feature>
<protein>
    <submittedName>
        <fullName evidence="2">Uncharacterized protein</fullName>
    </submittedName>
</protein>
<feature type="transmembrane region" description="Helical" evidence="1">
    <location>
        <begin position="105"/>
        <end position="123"/>
    </location>
</feature>
<accession>A0ABS5VSX9</accession>
<evidence type="ECO:0000313" key="3">
    <source>
        <dbReference type="Proteomes" id="UP000772618"/>
    </source>
</evidence>
<organism evidence="2 3">
    <name type="scientific">Chryseosolibacter indicus</name>
    <dbReference type="NCBI Taxonomy" id="2782351"/>
    <lineage>
        <taxon>Bacteria</taxon>
        <taxon>Pseudomonadati</taxon>
        <taxon>Bacteroidota</taxon>
        <taxon>Cytophagia</taxon>
        <taxon>Cytophagales</taxon>
        <taxon>Chryseotaleaceae</taxon>
        <taxon>Chryseosolibacter</taxon>
    </lineage>
</organism>
<keyword evidence="1" id="KW-1133">Transmembrane helix</keyword>
<keyword evidence="1" id="KW-0472">Membrane</keyword>
<proteinExistence type="predicted"/>